<sequence length="235" mass="24739">MTSALTSEWHKLRSVRSTQYVLGMVLLSLFIGAALAWAWGQTWDSMPAERRSSLSGGSIEEIMLPVLQLCLGILGALAITAEYATGLIRTSLTVMPRRPALLLAKAATIGVLALVVGVAATFAIHLVSRAVLGNRDFPGYTDLSSEAPGLLGAGTTVALVALIGFSAGTVLRSTAGAISLLVVLLFVLPMISGFLPEPWRERIESVLLTNPISALCLASISLGVALFLIQRRDVG</sequence>
<evidence type="ECO:0008006" key="4">
    <source>
        <dbReference type="Google" id="ProtNLM"/>
    </source>
</evidence>
<keyword evidence="1" id="KW-0812">Transmembrane</keyword>
<name>A0ABS4Q293_9PSEU</name>
<comment type="caution">
    <text evidence="2">The sequence shown here is derived from an EMBL/GenBank/DDBJ whole genome shotgun (WGS) entry which is preliminary data.</text>
</comment>
<dbReference type="Pfam" id="PF12730">
    <property type="entry name" value="ABC2_membrane_4"/>
    <property type="match status" value="1"/>
</dbReference>
<dbReference type="EMBL" id="JAGGMS010000001">
    <property type="protein sequence ID" value="MBP2185802.1"/>
    <property type="molecule type" value="Genomic_DNA"/>
</dbReference>
<protein>
    <recommendedName>
        <fullName evidence="4">ABC-2 family transporter protein</fullName>
    </recommendedName>
</protein>
<feature type="transmembrane region" description="Helical" evidence="1">
    <location>
        <begin position="147"/>
        <end position="165"/>
    </location>
</feature>
<feature type="transmembrane region" description="Helical" evidence="1">
    <location>
        <begin position="177"/>
        <end position="195"/>
    </location>
</feature>
<keyword evidence="3" id="KW-1185">Reference proteome</keyword>
<evidence type="ECO:0000313" key="3">
    <source>
        <dbReference type="Proteomes" id="UP000741013"/>
    </source>
</evidence>
<dbReference type="Proteomes" id="UP000741013">
    <property type="component" value="Unassembled WGS sequence"/>
</dbReference>
<reference evidence="2 3" key="1">
    <citation type="submission" date="2021-03" db="EMBL/GenBank/DDBJ databases">
        <title>Sequencing the genomes of 1000 actinobacteria strains.</title>
        <authorList>
            <person name="Klenk H.-P."/>
        </authorList>
    </citation>
    <scope>NUCLEOTIDE SEQUENCE [LARGE SCALE GENOMIC DNA]</scope>
    <source>
        <strain evidence="2 3">DSM 45510</strain>
    </source>
</reference>
<organism evidence="2 3">
    <name type="scientific">Amycolatopsis magusensis</name>
    <dbReference type="NCBI Taxonomy" id="882444"/>
    <lineage>
        <taxon>Bacteria</taxon>
        <taxon>Bacillati</taxon>
        <taxon>Actinomycetota</taxon>
        <taxon>Actinomycetes</taxon>
        <taxon>Pseudonocardiales</taxon>
        <taxon>Pseudonocardiaceae</taxon>
        <taxon>Amycolatopsis</taxon>
    </lineage>
</organism>
<accession>A0ABS4Q293</accession>
<gene>
    <name evidence="2" type="ORF">JOM49_007328</name>
</gene>
<feature type="transmembrane region" description="Helical" evidence="1">
    <location>
        <begin position="207"/>
        <end position="229"/>
    </location>
</feature>
<feature type="transmembrane region" description="Helical" evidence="1">
    <location>
        <begin position="20"/>
        <end position="42"/>
    </location>
</feature>
<keyword evidence="1" id="KW-1133">Transmembrane helix</keyword>
<dbReference type="RefSeq" id="WP_209668643.1">
    <property type="nucleotide sequence ID" value="NZ_JAGGMS010000001.1"/>
</dbReference>
<keyword evidence="1" id="KW-0472">Membrane</keyword>
<evidence type="ECO:0000313" key="2">
    <source>
        <dbReference type="EMBL" id="MBP2185802.1"/>
    </source>
</evidence>
<feature type="transmembrane region" description="Helical" evidence="1">
    <location>
        <begin position="62"/>
        <end position="81"/>
    </location>
</feature>
<proteinExistence type="predicted"/>
<feature type="transmembrane region" description="Helical" evidence="1">
    <location>
        <begin position="102"/>
        <end position="127"/>
    </location>
</feature>
<evidence type="ECO:0000256" key="1">
    <source>
        <dbReference type="SAM" id="Phobius"/>
    </source>
</evidence>